<dbReference type="Proteomes" id="UP000326939">
    <property type="component" value="Chromosome 11"/>
</dbReference>
<keyword evidence="4" id="KW-0256">Endoplasmic reticulum</keyword>
<feature type="transmembrane region" description="Helical" evidence="10">
    <location>
        <begin position="201"/>
        <end position="225"/>
    </location>
</feature>
<dbReference type="PANTHER" id="PTHR31651">
    <property type="match status" value="1"/>
</dbReference>
<comment type="caution">
    <text evidence="11">The sequence shown here is derived from an EMBL/GenBank/DDBJ whole genome shotgun (WGS) entry which is preliminary data.</text>
</comment>
<reference evidence="12" key="1">
    <citation type="journal article" date="2019" name="Gigascience">
        <title>De novo genome assembly of the endangered Acer yangbiense, a plant species with extremely small populations endemic to Yunnan Province, China.</title>
        <authorList>
            <person name="Yang J."/>
            <person name="Wariss H.M."/>
            <person name="Tao L."/>
            <person name="Zhang R."/>
            <person name="Yun Q."/>
            <person name="Hollingsworth P."/>
            <person name="Dao Z."/>
            <person name="Luo G."/>
            <person name="Guo H."/>
            <person name="Ma Y."/>
            <person name="Sun W."/>
        </authorList>
    </citation>
    <scope>NUCLEOTIDE SEQUENCE [LARGE SCALE GENOMIC DNA]</scope>
    <source>
        <strain evidence="12">cv. br00</strain>
    </source>
</reference>
<keyword evidence="2" id="KW-0813">Transport</keyword>
<feature type="transmembrane region" description="Helical" evidence="10">
    <location>
        <begin position="169"/>
        <end position="189"/>
    </location>
</feature>
<dbReference type="Pfam" id="PF03547">
    <property type="entry name" value="Mem_trans"/>
    <property type="match status" value="2"/>
</dbReference>
<keyword evidence="7" id="KW-0927">Auxin signaling pathway</keyword>
<keyword evidence="6 10" id="KW-0472">Membrane</keyword>
<feature type="transmembrane region" description="Helical" evidence="10">
    <location>
        <begin position="237"/>
        <end position="258"/>
    </location>
</feature>
<sequence length="259" mass="28049">MPLIIIPAVCEEKDSPFGDPIICNMHGLAYATLSMAIGSIYMWLYVYNVVRIYSSTASDETKPDAIPEGLESAREITPGPKLLLKEPSINEGVENFEIDRAVSKGKAKVPFPENIKQGFQKVLDKLNLKRVLSPSINGAIVGFIVGTIPPFRKALIGGSAPLHVLEDSAYSVGESAITITTLIVGSNLLKVHLGAVSSDPLYKFVLLLQFALPPAINIGTMTQLFGAGEAEFSVIMLWTYASASVSVTLWSAFFMWLVK</sequence>
<dbReference type="PANTHER" id="PTHR31651:SF40">
    <property type="entry name" value="SYMPORTER, PUTATIVE-RELATED"/>
    <property type="match status" value="1"/>
</dbReference>
<feature type="transmembrane region" description="Helical" evidence="10">
    <location>
        <begin position="131"/>
        <end position="149"/>
    </location>
</feature>
<evidence type="ECO:0000256" key="4">
    <source>
        <dbReference type="ARBA" id="ARBA00022824"/>
    </source>
</evidence>
<evidence type="ECO:0000256" key="10">
    <source>
        <dbReference type="SAM" id="Phobius"/>
    </source>
</evidence>
<proteinExistence type="inferred from homology"/>
<keyword evidence="12" id="KW-1185">Reference proteome</keyword>
<evidence type="ECO:0000256" key="3">
    <source>
        <dbReference type="ARBA" id="ARBA00022692"/>
    </source>
</evidence>
<organism evidence="11 12">
    <name type="scientific">Salix brachista</name>
    <dbReference type="NCBI Taxonomy" id="2182728"/>
    <lineage>
        <taxon>Eukaryota</taxon>
        <taxon>Viridiplantae</taxon>
        <taxon>Streptophyta</taxon>
        <taxon>Embryophyta</taxon>
        <taxon>Tracheophyta</taxon>
        <taxon>Spermatophyta</taxon>
        <taxon>Magnoliopsida</taxon>
        <taxon>eudicotyledons</taxon>
        <taxon>Gunneridae</taxon>
        <taxon>Pentapetalae</taxon>
        <taxon>rosids</taxon>
        <taxon>fabids</taxon>
        <taxon>Malpighiales</taxon>
        <taxon>Salicaceae</taxon>
        <taxon>Saliceae</taxon>
        <taxon>Salix</taxon>
    </lineage>
</organism>
<evidence type="ECO:0000256" key="9">
    <source>
        <dbReference type="ARBA" id="ARBA00025752"/>
    </source>
</evidence>
<evidence type="ECO:0000256" key="2">
    <source>
        <dbReference type="ARBA" id="ARBA00022448"/>
    </source>
</evidence>
<evidence type="ECO:0000313" key="11">
    <source>
        <dbReference type="EMBL" id="KAB5534870.1"/>
    </source>
</evidence>
<evidence type="ECO:0000313" key="12">
    <source>
        <dbReference type="Proteomes" id="UP000326939"/>
    </source>
</evidence>
<name>A0A5N5KWU8_9ROSI</name>
<dbReference type="EMBL" id="VDCV01000011">
    <property type="protein sequence ID" value="KAB5534870.1"/>
    <property type="molecule type" value="Genomic_DNA"/>
</dbReference>
<dbReference type="GO" id="GO:0009734">
    <property type="term" value="P:auxin-activated signaling pathway"/>
    <property type="evidence" value="ECO:0007669"/>
    <property type="project" value="UniProtKB-KW"/>
</dbReference>
<evidence type="ECO:0008006" key="13">
    <source>
        <dbReference type="Google" id="ProtNLM"/>
    </source>
</evidence>
<comment type="function">
    <text evidence="8">Involved in cellular auxin homeostasis by regulating auxin metabolism. Regulates intracellular auxin accumulation at the endoplasmic reticulum and thus auxin availability for nuclear auxin signaling.</text>
</comment>
<evidence type="ECO:0000256" key="6">
    <source>
        <dbReference type="ARBA" id="ARBA00023136"/>
    </source>
</evidence>
<accession>A0A5N5KWU8</accession>
<gene>
    <name evidence="11" type="ORF">DKX38_017956</name>
</gene>
<dbReference type="InterPro" id="IPR004776">
    <property type="entry name" value="Mem_transp_PIN-like"/>
</dbReference>
<dbReference type="GO" id="GO:0005789">
    <property type="term" value="C:endoplasmic reticulum membrane"/>
    <property type="evidence" value="ECO:0007669"/>
    <property type="project" value="UniProtKB-SubCell"/>
</dbReference>
<keyword evidence="3 10" id="KW-0812">Transmembrane</keyword>
<protein>
    <recommendedName>
        <fullName evidence="13">Auxin efflux carrier component</fullName>
    </recommendedName>
</protein>
<evidence type="ECO:0000256" key="5">
    <source>
        <dbReference type="ARBA" id="ARBA00022989"/>
    </source>
</evidence>
<dbReference type="AlphaFoldDB" id="A0A5N5KWU8"/>
<evidence type="ECO:0000256" key="8">
    <source>
        <dbReference type="ARBA" id="ARBA00025100"/>
    </source>
</evidence>
<evidence type="ECO:0000256" key="7">
    <source>
        <dbReference type="ARBA" id="ARBA00023294"/>
    </source>
</evidence>
<dbReference type="InterPro" id="IPR045033">
    <property type="entry name" value="PILS1/3/4/5/7"/>
</dbReference>
<dbReference type="GO" id="GO:0080162">
    <property type="term" value="P:endoplasmic reticulum to cytosol auxin transport"/>
    <property type="evidence" value="ECO:0007669"/>
    <property type="project" value="InterPro"/>
</dbReference>
<comment type="subcellular location">
    <subcellularLocation>
        <location evidence="1">Endoplasmic reticulum membrane</location>
        <topology evidence="1">Multi-pass membrane protein</topology>
    </subcellularLocation>
</comment>
<keyword evidence="5 10" id="KW-1133">Transmembrane helix</keyword>
<comment type="similarity">
    <text evidence="9">Belongs to the auxin efflux carrier (TC 2.A.69.2) family.</text>
</comment>
<feature type="transmembrane region" description="Helical" evidence="10">
    <location>
        <begin position="27"/>
        <end position="46"/>
    </location>
</feature>
<evidence type="ECO:0000256" key="1">
    <source>
        <dbReference type="ARBA" id="ARBA00004477"/>
    </source>
</evidence>